<dbReference type="AlphaFoldDB" id="A0A0F9E2F8"/>
<comment type="caution">
    <text evidence="1">The sequence shown here is derived from an EMBL/GenBank/DDBJ whole genome shotgun (WGS) entry which is preliminary data.</text>
</comment>
<evidence type="ECO:0000313" key="1">
    <source>
        <dbReference type="EMBL" id="KKL68213.1"/>
    </source>
</evidence>
<reference evidence="1" key="1">
    <citation type="journal article" date="2015" name="Nature">
        <title>Complex archaea that bridge the gap between prokaryotes and eukaryotes.</title>
        <authorList>
            <person name="Spang A."/>
            <person name="Saw J.H."/>
            <person name="Jorgensen S.L."/>
            <person name="Zaremba-Niedzwiedzka K."/>
            <person name="Martijn J."/>
            <person name="Lind A.E."/>
            <person name="van Eijk R."/>
            <person name="Schleper C."/>
            <person name="Guy L."/>
            <person name="Ettema T.J."/>
        </authorList>
    </citation>
    <scope>NUCLEOTIDE SEQUENCE</scope>
</reference>
<sequence length="92" mass="10092">MHEFIKYKPGHTLVIFDFYGKGFSRGFSAGFNAFPDFDNSWGDNGYGKIGNSELGFGRGFSNAFANAYDYDGIMLTGGFSHGFSIGINRYSG</sequence>
<protein>
    <submittedName>
        <fullName evidence="1">Uncharacterized protein</fullName>
    </submittedName>
</protein>
<gene>
    <name evidence="1" type="ORF">LCGC14_2127170</name>
</gene>
<dbReference type="EMBL" id="LAZR01026601">
    <property type="protein sequence ID" value="KKL68213.1"/>
    <property type="molecule type" value="Genomic_DNA"/>
</dbReference>
<accession>A0A0F9E2F8</accession>
<feature type="non-terminal residue" evidence="1">
    <location>
        <position position="92"/>
    </location>
</feature>
<name>A0A0F9E2F8_9ZZZZ</name>
<organism evidence="1">
    <name type="scientific">marine sediment metagenome</name>
    <dbReference type="NCBI Taxonomy" id="412755"/>
    <lineage>
        <taxon>unclassified sequences</taxon>
        <taxon>metagenomes</taxon>
        <taxon>ecological metagenomes</taxon>
    </lineage>
</organism>
<proteinExistence type="predicted"/>